<dbReference type="Pfam" id="PF00172">
    <property type="entry name" value="Zn_clus"/>
    <property type="match status" value="1"/>
</dbReference>
<keyword evidence="3" id="KW-0804">Transcription</keyword>
<reference evidence="7" key="1">
    <citation type="journal article" date="2023" name="Mol. Phylogenet. Evol.">
        <title>Genome-scale phylogeny and comparative genomics of the fungal order Sordariales.</title>
        <authorList>
            <person name="Hensen N."/>
            <person name="Bonometti L."/>
            <person name="Westerberg I."/>
            <person name="Brannstrom I.O."/>
            <person name="Guillou S."/>
            <person name="Cros-Aarteil S."/>
            <person name="Calhoun S."/>
            <person name="Haridas S."/>
            <person name="Kuo A."/>
            <person name="Mondo S."/>
            <person name="Pangilinan J."/>
            <person name="Riley R."/>
            <person name="LaButti K."/>
            <person name="Andreopoulos B."/>
            <person name="Lipzen A."/>
            <person name="Chen C."/>
            <person name="Yan M."/>
            <person name="Daum C."/>
            <person name="Ng V."/>
            <person name="Clum A."/>
            <person name="Steindorff A."/>
            <person name="Ohm R.A."/>
            <person name="Martin F."/>
            <person name="Silar P."/>
            <person name="Natvig D.O."/>
            <person name="Lalanne C."/>
            <person name="Gautier V."/>
            <person name="Ament-Velasquez S.L."/>
            <person name="Kruys A."/>
            <person name="Hutchinson M.I."/>
            <person name="Powell A.J."/>
            <person name="Barry K."/>
            <person name="Miller A.N."/>
            <person name="Grigoriev I.V."/>
            <person name="Debuchy R."/>
            <person name="Gladieux P."/>
            <person name="Hiltunen Thoren M."/>
            <person name="Johannesson H."/>
        </authorList>
    </citation>
    <scope>NUCLEOTIDE SEQUENCE</scope>
    <source>
        <strain evidence="7">CBS 333.67</strain>
    </source>
</reference>
<organism evidence="7 8">
    <name type="scientific">Chaetomium strumarium</name>
    <dbReference type="NCBI Taxonomy" id="1170767"/>
    <lineage>
        <taxon>Eukaryota</taxon>
        <taxon>Fungi</taxon>
        <taxon>Dikarya</taxon>
        <taxon>Ascomycota</taxon>
        <taxon>Pezizomycotina</taxon>
        <taxon>Sordariomycetes</taxon>
        <taxon>Sordariomycetidae</taxon>
        <taxon>Sordariales</taxon>
        <taxon>Chaetomiaceae</taxon>
        <taxon>Chaetomium</taxon>
    </lineage>
</organism>
<feature type="region of interest" description="Disordered" evidence="5">
    <location>
        <begin position="191"/>
        <end position="228"/>
    </location>
</feature>
<evidence type="ECO:0000256" key="3">
    <source>
        <dbReference type="ARBA" id="ARBA00023163"/>
    </source>
</evidence>
<evidence type="ECO:0000313" key="7">
    <source>
        <dbReference type="EMBL" id="KAK3307758.1"/>
    </source>
</evidence>
<dbReference type="InterPro" id="IPR007219">
    <property type="entry name" value="XnlR_reg_dom"/>
</dbReference>
<dbReference type="GO" id="GO:0000435">
    <property type="term" value="P:positive regulation of transcription from RNA polymerase II promoter by galactose"/>
    <property type="evidence" value="ECO:0007669"/>
    <property type="project" value="TreeGrafter"/>
</dbReference>
<dbReference type="EMBL" id="JAUDZG010000002">
    <property type="protein sequence ID" value="KAK3307758.1"/>
    <property type="molecule type" value="Genomic_DNA"/>
</dbReference>
<dbReference type="Gene3D" id="4.10.240.10">
    <property type="entry name" value="Zn(2)-C6 fungal-type DNA-binding domain"/>
    <property type="match status" value="1"/>
</dbReference>
<keyword evidence="1" id="KW-0479">Metal-binding</keyword>
<dbReference type="CDD" id="cd12148">
    <property type="entry name" value="fungal_TF_MHR"/>
    <property type="match status" value="1"/>
</dbReference>
<keyword evidence="4" id="KW-0539">Nucleus</keyword>
<dbReference type="Proteomes" id="UP001273166">
    <property type="component" value="Unassembled WGS sequence"/>
</dbReference>
<dbReference type="SUPFAM" id="SSF57701">
    <property type="entry name" value="Zn2/Cys6 DNA-binding domain"/>
    <property type="match status" value="1"/>
</dbReference>
<dbReference type="PANTHER" id="PTHR47424:SF4">
    <property type="entry name" value="ZN(II)2CYS6 TRANSCRIPTION FACTOR (EUROFUNG)"/>
    <property type="match status" value="1"/>
</dbReference>
<feature type="domain" description="Zn(2)-C6 fungal-type" evidence="6">
    <location>
        <begin position="31"/>
        <end position="64"/>
    </location>
</feature>
<dbReference type="SMART" id="SM00066">
    <property type="entry name" value="GAL4"/>
    <property type="match status" value="1"/>
</dbReference>
<dbReference type="GO" id="GO:0008270">
    <property type="term" value="F:zinc ion binding"/>
    <property type="evidence" value="ECO:0007669"/>
    <property type="project" value="InterPro"/>
</dbReference>
<dbReference type="InterPro" id="IPR001138">
    <property type="entry name" value="Zn2Cys6_DnaBD"/>
</dbReference>
<feature type="region of interest" description="Disordered" evidence="5">
    <location>
        <begin position="91"/>
        <end position="122"/>
    </location>
</feature>
<accession>A0AAJ0M3M7</accession>
<dbReference type="RefSeq" id="XP_062723538.1">
    <property type="nucleotide sequence ID" value="XM_062871379.1"/>
</dbReference>
<dbReference type="Pfam" id="PF04082">
    <property type="entry name" value="Fungal_trans"/>
    <property type="match status" value="1"/>
</dbReference>
<dbReference type="GO" id="GO:0005634">
    <property type="term" value="C:nucleus"/>
    <property type="evidence" value="ECO:0007669"/>
    <property type="project" value="TreeGrafter"/>
</dbReference>
<dbReference type="GeneID" id="87890208"/>
<evidence type="ECO:0000256" key="1">
    <source>
        <dbReference type="ARBA" id="ARBA00022723"/>
    </source>
</evidence>
<sequence length="746" mass="82274">MRRGRWPFPTAVMPETDVVAPRPKRHKIDVACEMCRARKVRCDGIRPTCGNCHKRLDMRDRCTYSAGPIERTTDSHSVITVSTPRSIAEGLPQQAASHGQGPAIPDPPMRGGNASSSPPVRRRMAYPAPALDAGFGVPSPASGHAPSVAGESQIDSMTTVVEEGTSTAQYFGSSSAGSFTKQIKAAIDARLGKSPQPAPSSSHHNNNNRASFAGPASPGSRDAGSNWNIADDPNYVLPGRRQADHLMDLYWHYVDTLYPFLDREKWGRYYANMFAGTPLGTDERIFVSTLNIIFALSTQLIESLRPEQRDESSRVYFQRAQALMRLSLWEPGSLELVQCLLLMSQYLQTTSNAHQTWMVVGAAVRTAQSLGLHLPETSAGIADLVERELVRRLWHGCVLMDRMVSMTHGRPPIILHQHASAVPLPLSSHPGRQGFDNEQIRVSFFVQSVQLYEIIHLSIIAFYLTGEAEPSPQGAREKDLETLLRLDSALETWEQNLPPHLCFATVQNLENDISKRQAVILRLRFLQARLLLLRPTMARFCLDQPPPKESKSTGGLASRMVQQVASLCVATAQEVVSVLARFEAHDGTVGLLPAWWYRLYFVYSAATILIVARLRPELAGDNGLQRSWEEAVSVLRAHERFGQSARRCVAVLNILSGRIMQNQQAAATRPPEEGPGPGDESQAANPTFFDPAESLQQFGDLGAFFPDLELPGLAFGANDLSDLNMHAWELLTGNQPWAMDTGKPQE</sequence>
<reference evidence="7" key="2">
    <citation type="submission" date="2023-06" db="EMBL/GenBank/DDBJ databases">
        <authorList>
            <consortium name="Lawrence Berkeley National Laboratory"/>
            <person name="Mondo S.J."/>
            <person name="Hensen N."/>
            <person name="Bonometti L."/>
            <person name="Westerberg I."/>
            <person name="Brannstrom I.O."/>
            <person name="Guillou S."/>
            <person name="Cros-Aarteil S."/>
            <person name="Calhoun S."/>
            <person name="Haridas S."/>
            <person name="Kuo A."/>
            <person name="Pangilinan J."/>
            <person name="Riley R."/>
            <person name="Labutti K."/>
            <person name="Andreopoulos B."/>
            <person name="Lipzen A."/>
            <person name="Chen C."/>
            <person name="Yanf M."/>
            <person name="Daum C."/>
            <person name="Ng V."/>
            <person name="Clum A."/>
            <person name="Steindorff A."/>
            <person name="Ohm R."/>
            <person name="Martin F."/>
            <person name="Silar P."/>
            <person name="Natvig D."/>
            <person name="Lalanne C."/>
            <person name="Gautier V."/>
            <person name="Ament-Velasquez S.L."/>
            <person name="Kruys A."/>
            <person name="Hutchinson M.I."/>
            <person name="Powell A.J."/>
            <person name="Barry K."/>
            <person name="Miller A.N."/>
            <person name="Grigoriev I.V."/>
            <person name="Debuchy R."/>
            <person name="Gladieux P."/>
            <person name="Thoren M.H."/>
            <person name="Johannesson H."/>
        </authorList>
    </citation>
    <scope>NUCLEOTIDE SEQUENCE</scope>
    <source>
        <strain evidence="7">CBS 333.67</strain>
    </source>
</reference>
<dbReference type="InterPro" id="IPR051127">
    <property type="entry name" value="Fungal_SecMet_Regulators"/>
</dbReference>
<dbReference type="GO" id="GO:0006351">
    <property type="term" value="P:DNA-templated transcription"/>
    <property type="evidence" value="ECO:0007669"/>
    <property type="project" value="InterPro"/>
</dbReference>
<evidence type="ECO:0000256" key="2">
    <source>
        <dbReference type="ARBA" id="ARBA00023015"/>
    </source>
</evidence>
<dbReference type="PROSITE" id="PS50048">
    <property type="entry name" value="ZN2_CY6_FUNGAL_2"/>
    <property type="match status" value="1"/>
</dbReference>
<dbReference type="GO" id="GO:0000981">
    <property type="term" value="F:DNA-binding transcription factor activity, RNA polymerase II-specific"/>
    <property type="evidence" value="ECO:0007669"/>
    <property type="project" value="InterPro"/>
</dbReference>
<dbReference type="GO" id="GO:0000978">
    <property type="term" value="F:RNA polymerase II cis-regulatory region sequence-specific DNA binding"/>
    <property type="evidence" value="ECO:0007669"/>
    <property type="project" value="TreeGrafter"/>
</dbReference>
<evidence type="ECO:0000256" key="4">
    <source>
        <dbReference type="ARBA" id="ARBA00023242"/>
    </source>
</evidence>
<dbReference type="AlphaFoldDB" id="A0AAJ0M3M7"/>
<comment type="caution">
    <text evidence="7">The sequence shown here is derived from an EMBL/GenBank/DDBJ whole genome shotgun (WGS) entry which is preliminary data.</text>
</comment>
<feature type="region of interest" description="Disordered" evidence="5">
    <location>
        <begin position="663"/>
        <end position="687"/>
    </location>
</feature>
<evidence type="ECO:0000259" key="6">
    <source>
        <dbReference type="PROSITE" id="PS50048"/>
    </source>
</evidence>
<keyword evidence="2" id="KW-0805">Transcription regulation</keyword>
<gene>
    <name evidence="7" type="ORF">B0T15DRAFT_84420</name>
</gene>
<keyword evidence="8" id="KW-1185">Reference proteome</keyword>
<protein>
    <submittedName>
        <fullName evidence="7">Fungal-specific transcription factor domain-containing protein</fullName>
    </submittedName>
</protein>
<dbReference type="PANTHER" id="PTHR47424">
    <property type="entry name" value="REGULATORY PROTEIN GAL4"/>
    <property type="match status" value="1"/>
</dbReference>
<evidence type="ECO:0000256" key="5">
    <source>
        <dbReference type="SAM" id="MobiDB-lite"/>
    </source>
</evidence>
<dbReference type="InterPro" id="IPR036864">
    <property type="entry name" value="Zn2-C6_fun-type_DNA-bd_sf"/>
</dbReference>
<evidence type="ECO:0000313" key="8">
    <source>
        <dbReference type="Proteomes" id="UP001273166"/>
    </source>
</evidence>
<dbReference type="CDD" id="cd00067">
    <property type="entry name" value="GAL4"/>
    <property type="match status" value="1"/>
</dbReference>
<proteinExistence type="predicted"/>
<dbReference type="SMART" id="SM00906">
    <property type="entry name" value="Fungal_trans"/>
    <property type="match status" value="1"/>
</dbReference>
<name>A0AAJ0M3M7_9PEZI</name>